<keyword evidence="4 8" id="KW-0560">Oxidoreductase</keyword>
<keyword evidence="2" id="KW-0001">2Fe-2S</keyword>
<dbReference type="Gene3D" id="3.90.380.10">
    <property type="entry name" value="Naphthalene 1,2-dioxygenase Alpha Subunit, Chain A, domain 1"/>
    <property type="match status" value="2"/>
</dbReference>
<keyword evidence="9" id="KW-1185">Reference proteome</keyword>
<dbReference type="Proteomes" id="UP001595904">
    <property type="component" value="Unassembled WGS sequence"/>
</dbReference>
<dbReference type="SUPFAM" id="SSF50022">
    <property type="entry name" value="ISP domain"/>
    <property type="match status" value="1"/>
</dbReference>
<accession>A0ABV8T5Z5</accession>
<dbReference type="PANTHER" id="PTHR43756:SF5">
    <property type="entry name" value="CHOLINE MONOOXYGENASE, CHLOROPLASTIC"/>
    <property type="match status" value="1"/>
</dbReference>
<evidence type="ECO:0000256" key="6">
    <source>
        <dbReference type="ARBA" id="ARBA00023014"/>
    </source>
</evidence>
<evidence type="ECO:0000256" key="2">
    <source>
        <dbReference type="ARBA" id="ARBA00022714"/>
    </source>
</evidence>
<dbReference type="PANTHER" id="PTHR43756">
    <property type="entry name" value="CHOLINE MONOOXYGENASE, CHLOROPLASTIC"/>
    <property type="match status" value="1"/>
</dbReference>
<dbReference type="InterPro" id="IPR001663">
    <property type="entry name" value="Rng_hydr_dOase-A"/>
</dbReference>
<organism evidence="8 9">
    <name type="scientific">Steroidobacter flavus</name>
    <dbReference type="NCBI Taxonomy" id="1842136"/>
    <lineage>
        <taxon>Bacteria</taxon>
        <taxon>Pseudomonadati</taxon>
        <taxon>Pseudomonadota</taxon>
        <taxon>Gammaproteobacteria</taxon>
        <taxon>Steroidobacterales</taxon>
        <taxon>Steroidobacteraceae</taxon>
        <taxon>Steroidobacter</taxon>
    </lineage>
</organism>
<dbReference type="CDD" id="cd03469">
    <property type="entry name" value="Rieske_RO_Alpha_N"/>
    <property type="match status" value="1"/>
</dbReference>
<dbReference type="PRINTS" id="PR00090">
    <property type="entry name" value="RNGDIOXGNASE"/>
</dbReference>
<reference evidence="9" key="1">
    <citation type="journal article" date="2019" name="Int. J. Syst. Evol. Microbiol.">
        <title>The Global Catalogue of Microorganisms (GCM) 10K type strain sequencing project: providing services to taxonomists for standard genome sequencing and annotation.</title>
        <authorList>
            <consortium name="The Broad Institute Genomics Platform"/>
            <consortium name="The Broad Institute Genome Sequencing Center for Infectious Disease"/>
            <person name="Wu L."/>
            <person name="Ma J."/>
        </authorList>
    </citation>
    <scope>NUCLEOTIDE SEQUENCE [LARGE SCALE GENOMIC DNA]</scope>
    <source>
        <strain evidence="9">CGMCC 1.10759</strain>
    </source>
</reference>
<dbReference type="PROSITE" id="PS51296">
    <property type="entry name" value="RIESKE"/>
    <property type="match status" value="1"/>
</dbReference>
<keyword evidence="5" id="KW-0408">Iron</keyword>
<dbReference type="InterPro" id="IPR015879">
    <property type="entry name" value="Ring_hydroxy_dOase_asu_C_dom"/>
</dbReference>
<comment type="caution">
    <text evidence="8">The sequence shown here is derived from an EMBL/GenBank/DDBJ whole genome shotgun (WGS) entry which is preliminary data.</text>
</comment>
<evidence type="ECO:0000256" key="5">
    <source>
        <dbReference type="ARBA" id="ARBA00023004"/>
    </source>
</evidence>
<dbReference type="InterPro" id="IPR017941">
    <property type="entry name" value="Rieske_2Fe-2S"/>
</dbReference>
<evidence type="ECO:0000313" key="9">
    <source>
        <dbReference type="Proteomes" id="UP001595904"/>
    </source>
</evidence>
<feature type="domain" description="Rieske" evidence="7">
    <location>
        <begin position="69"/>
        <end position="176"/>
    </location>
</feature>
<comment type="cofactor">
    <cofactor evidence="1">
        <name>Fe cation</name>
        <dbReference type="ChEBI" id="CHEBI:24875"/>
    </cofactor>
</comment>
<dbReference type="GO" id="GO:0051213">
    <property type="term" value="F:dioxygenase activity"/>
    <property type="evidence" value="ECO:0007669"/>
    <property type="project" value="UniProtKB-KW"/>
</dbReference>
<dbReference type="InterPro" id="IPR036922">
    <property type="entry name" value="Rieske_2Fe-2S_sf"/>
</dbReference>
<dbReference type="Pfam" id="PF00848">
    <property type="entry name" value="Ring_hydroxyl_A"/>
    <property type="match status" value="1"/>
</dbReference>
<name>A0ABV8T5Z5_9GAMM</name>
<evidence type="ECO:0000256" key="4">
    <source>
        <dbReference type="ARBA" id="ARBA00023002"/>
    </source>
</evidence>
<dbReference type="RefSeq" id="WP_380604579.1">
    <property type="nucleotide sequence ID" value="NZ_JBHSDU010000015.1"/>
</dbReference>
<dbReference type="Gene3D" id="2.102.10.10">
    <property type="entry name" value="Rieske [2Fe-2S] iron-sulphur domain"/>
    <property type="match status" value="1"/>
</dbReference>
<keyword evidence="3" id="KW-0479">Metal-binding</keyword>
<sequence>MTSEASVMTEETTPRRPLTAVQRGIVASLTDSDPTMVPKKVTYLRTEVFTSQEYFELEQKKLFRGKPVPIEVSAALPKPKMHVINEDYGTSVLLTRDDTGKVHAFLNVCMHRCIQLSREKEAKSGGLIVCPYHAWSYNMRGELVGVPREDVFPGLDKKKHSLKRLECVEAGGIIWVNLDPNSNADFSIVSGDLAAEFDAIGLPKQVVYTKARYEIKANWKFVHDAFLENYHIPRLHSKSLGSMFVDRPTAFTQIGPHLLQSSARAGYKAEQGEGMQTFEDFRASGVFSYTLIPGSIVITSPTYINVMFLSPQSPDKTVINYYMLVDRMPETEKEKARCEKSIELMQRVTTDEDFWVSELGTIGVKTGAVEQLTLGGMEQDVATFHKVLEEQMGLASG</sequence>
<evidence type="ECO:0000256" key="1">
    <source>
        <dbReference type="ARBA" id="ARBA00001962"/>
    </source>
</evidence>
<protein>
    <submittedName>
        <fullName evidence="8">Aromatic ring-hydroxylating dioxygenase subunit alpha</fullName>
        <ecNumber evidence="8">1.14.13.-</ecNumber>
    </submittedName>
</protein>
<proteinExistence type="predicted"/>
<dbReference type="SUPFAM" id="SSF55961">
    <property type="entry name" value="Bet v1-like"/>
    <property type="match status" value="1"/>
</dbReference>
<keyword evidence="8" id="KW-0223">Dioxygenase</keyword>
<dbReference type="EMBL" id="JBHSDU010000015">
    <property type="protein sequence ID" value="MFC4313869.1"/>
    <property type="molecule type" value="Genomic_DNA"/>
</dbReference>
<dbReference type="Pfam" id="PF00355">
    <property type="entry name" value="Rieske"/>
    <property type="match status" value="1"/>
</dbReference>
<keyword evidence="6" id="KW-0411">Iron-sulfur</keyword>
<evidence type="ECO:0000256" key="3">
    <source>
        <dbReference type="ARBA" id="ARBA00022723"/>
    </source>
</evidence>
<evidence type="ECO:0000259" key="7">
    <source>
        <dbReference type="PROSITE" id="PS51296"/>
    </source>
</evidence>
<gene>
    <name evidence="8" type="ORF">ACFPN2_32645</name>
</gene>
<dbReference type="EC" id="1.14.13.-" evidence="8"/>
<evidence type="ECO:0000313" key="8">
    <source>
        <dbReference type="EMBL" id="MFC4313869.1"/>
    </source>
</evidence>